<feature type="domain" description="DUF4123" evidence="1">
    <location>
        <begin position="32"/>
        <end position="153"/>
    </location>
</feature>
<protein>
    <recommendedName>
        <fullName evidence="1">DUF4123 domain-containing protein</fullName>
    </recommendedName>
</protein>
<dbReference type="OrthoDB" id="8593711at2"/>
<keyword evidence="3" id="KW-1185">Reference proteome</keyword>
<dbReference type="Pfam" id="PF13503">
    <property type="entry name" value="DUF4123"/>
    <property type="match status" value="1"/>
</dbReference>
<dbReference type="AlphaFoldDB" id="A0A1I1K5E2"/>
<reference evidence="3" key="1">
    <citation type="submission" date="2016-10" db="EMBL/GenBank/DDBJ databases">
        <authorList>
            <person name="Varghese N."/>
            <person name="Submissions S."/>
        </authorList>
    </citation>
    <scope>NUCLEOTIDE SEQUENCE [LARGE SCALE GENOMIC DNA]</scope>
    <source>
        <strain evidence="3">DSM 23439</strain>
    </source>
</reference>
<name>A0A1I1K5E2_9GAMM</name>
<gene>
    <name evidence="2" type="ORF">SAMN05421848_1873</name>
</gene>
<sequence>MWLIDRYSQDWAEETLDWMDQLSRRHPEATPYFLMDAAFNKDAVLPFLRTHVAQEHWYALYADAPNASDRVLAVSPILMTLRNLPRDLLIELFRLTDGMPMLSLIITPEPMTALIERLSAFQVVTVQEMRFVLRLSDTRRLPQLVGMLNAQQHAELMGPTLTWYYVDRATRWQSLALPDFVAEPPRRVAFDDEQTADLLEMNTIDALMDTMRREQTACCLDCLSL</sequence>
<organism evidence="2 3">
    <name type="scientific">Kushneria avicenniae</name>
    <dbReference type="NCBI Taxonomy" id="402385"/>
    <lineage>
        <taxon>Bacteria</taxon>
        <taxon>Pseudomonadati</taxon>
        <taxon>Pseudomonadota</taxon>
        <taxon>Gammaproteobacteria</taxon>
        <taxon>Oceanospirillales</taxon>
        <taxon>Halomonadaceae</taxon>
        <taxon>Kushneria</taxon>
    </lineage>
</organism>
<accession>A0A1I1K5E2</accession>
<dbReference type="InterPro" id="IPR025391">
    <property type="entry name" value="DUF4123"/>
</dbReference>
<dbReference type="STRING" id="402385.SAMN05421848_1873"/>
<evidence type="ECO:0000259" key="1">
    <source>
        <dbReference type="Pfam" id="PF13503"/>
    </source>
</evidence>
<evidence type="ECO:0000313" key="2">
    <source>
        <dbReference type="EMBL" id="SFC53948.1"/>
    </source>
</evidence>
<dbReference type="Proteomes" id="UP000199046">
    <property type="component" value="Unassembled WGS sequence"/>
</dbReference>
<dbReference type="RefSeq" id="WP_090133205.1">
    <property type="nucleotide sequence ID" value="NZ_FOLY01000003.1"/>
</dbReference>
<dbReference type="EMBL" id="FOLY01000003">
    <property type="protein sequence ID" value="SFC53948.1"/>
    <property type="molecule type" value="Genomic_DNA"/>
</dbReference>
<proteinExistence type="predicted"/>
<evidence type="ECO:0000313" key="3">
    <source>
        <dbReference type="Proteomes" id="UP000199046"/>
    </source>
</evidence>